<keyword evidence="3" id="KW-0862">Zinc</keyword>
<evidence type="ECO:0000256" key="3">
    <source>
        <dbReference type="ARBA" id="ARBA00022833"/>
    </source>
</evidence>
<accession>A0A1X2IE30</accession>
<dbReference type="InterPro" id="IPR036265">
    <property type="entry name" value="HIT-like_sf"/>
</dbReference>
<dbReference type="AlphaFoldDB" id="A0A1X2IE30"/>
<dbReference type="Pfam" id="PF04677">
    <property type="entry name" value="CwfJ_C_1"/>
    <property type="match status" value="1"/>
</dbReference>
<keyword evidence="8" id="KW-1185">Reference proteome</keyword>
<evidence type="ECO:0000256" key="4">
    <source>
        <dbReference type="PROSITE-ProRule" id="PRU00047"/>
    </source>
</evidence>
<dbReference type="PANTHER" id="PTHR12072">
    <property type="entry name" value="CWF19, CELL CYCLE CONTROL PROTEIN"/>
    <property type="match status" value="1"/>
</dbReference>
<dbReference type="GO" id="GO:0003676">
    <property type="term" value="F:nucleic acid binding"/>
    <property type="evidence" value="ECO:0007669"/>
    <property type="project" value="InterPro"/>
</dbReference>
<evidence type="ECO:0000259" key="6">
    <source>
        <dbReference type="PROSITE" id="PS50158"/>
    </source>
</evidence>
<keyword evidence="2 4" id="KW-0863">Zinc-finger</keyword>
<dbReference type="PANTHER" id="PTHR12072:SF4">
    <property type="entry name" value="CWF19-LIKE PROTEIN 1"/>
    <property type="match status" value="1"/>
</dbReference>
<feature type="region of interest" description="Disordered" evidence="5">
    <location>
        <begin position="183"/>
        <end position="204"/>
    </location>
</feature>
<keyword evidence="1" id="KW-0479">Metal-binding</keyword>
<dbReference type="Pfam" id="PF04676">
    <property type="entry name" value="CwfJ_C_2"/>
    <property type="match status" value="1"/>
</dbReference>
<reference evidence="7 8" key="1">
    <citation type="submission" date="2016-07" db="EMBL/GenBank/DDBJ databases">
        <title>Pervasive Adenine N6-methylation of Active Genes in Fungi.</title>
        <authorList>
            <consortium name="DOE Joint Genome Institute"/>
            <person name="Mondo S.J."/>
            <person name="Dannebaum R.O."/>
            <person name="Kuo R.C."/>
            <person name="Labutti K."/>
            <person name="Haridas S."/>
            <person name="Kuo A."/>
            <person name="Salamov A."/>
            <person name="Ahrendt S.R."/>
            <person name="Lipzen A."/>
            <person name="Sullivan W."/>
            <person name="Andreopoulos W.B."/>
            <person name="Clum A."/>
            <person name="Lindquist E."/>
            <person name="Daum C."/>
            <person name="Ramamoorthy G.K."/>
            <person name="Gryganskyi A."/>
            <person name="Culley D."/>
            <person name="Magnuson J.K."/>
            <person name="James T.Y."/>
            <person name="O'Malley M.A."/>
            <person name="Stajich J.E."/>
            <person name="Spatafora J.W."/>
            <person name="Visel A."/>
            <person name="Grigoriev I.V."/>
        </authorList>
    </citation>
    <scope>NUCLEOTIDE SEQUENCE [LARGE SCALE GENOMIC DNA]</scope>
    <source>
        <strain evidence="7 8">NRRL 1336</strain>
    </source>
</reference>
<dbReference type="PROSITE" id="PS50158">
    <property type="entry name" value="ZF_CCHC"/>
    <property type="match status" value="2"/>
</dbReference>
<dbReference type="SUPFAM" id="SSF57756">
    <property type="entry name" value="Retrovirus zinc finger-like domains"/>
    <property type="match status" value="1"/>
</dbReference>
<proteinExistence type="predicted"/>
<evidence type="ECO:0000313" key="8">
    <source>
        <dbReference type="Proteomes" id="UP000193560"/>
    </source>
</evidence>
<dbReference type="Proteomes" id="UP000193560">
    <property type="component" value="Unassembled WGS sequence"/>
</dbReference>
<dbReference type="CDD" id="cd07380">
    <property type="entry name" value="MPP_CWF19_N"/>
    <property type="match status" value="1"/>
</dbReference>
<evidence type="ECO:0000256" key="1">
    <source>
        <dbReference type="ARBA" id="ARBA00022723"/>
    </source>
</evidence>
<dbReference type="InterPro" id="IPR025829">
    <property type="entry name" value="Zn_knuckle_CX2CX3GHX4C"/>
</dbReference>
<dbReference type="GO" id="GO:0000398">
    <property type="term" value="P:mRNA splicing, via spliceosome"/>
    <property type="evidence" value="ECO:0007669"/>
    <property type="project" value="TreeGrafter"/>
</dbReference>
<comment type="caution">
    <text evidence="7">The sequence shown here is derived from an EMBL/GenBank/DDBJ whole genome shotgun (WGS) entry which is preliminary data.</text>
</comment>
<dbReference type="SUPFAM" id="SSF54197">
    <property type="entry name" value="HIT-like"/>
    <property type="match status" value="1"/>
</dbReference>
<dbReference type="EMBL" id="MCGE01000014">
    <property type="protein sequence ID" value="ORZ14777.1"/>
    <property type="molecule type" value="Genomic_DNA"/>
</dbReference>
<dbReference type="Gene3D" id="4.10.60.10">
    <property type="entry name" value="Zinc finger, CCHC-type"/>
    <property type="match status" value="2"/>
</dbReference>
<dbReference type="GO" id="GO:0008270">
    <property type="term" value="F:zinc ion binding"/>
    <property type="evidence" value="ECO:0007669"/>
    <property type="project" value="UniProtKB-KW"/>
</dbReference>
<evidence type="ECO:0000313" key="7">
    <source>
        <dbReference type="EMBL" id="ORZ14777.1"/>
    </source>
</evidence>
<dbReference type="InterPro" id="IPR001878">
    <property type="entry name" value="Znf_CCHC"/>
</dbReference>
<feature type="domain" description="CCHC-type" evidence="6">
    <location>
        <begin position="242"/>
        <end position="257"/>
    </location>
</feature>
<dbReference type="Pfam" id="PF13696">
    <property type="entry name" value="zf-CCHC_2"/>
    <property type="match status" value="2"/>
</dbReference>
<feature type="domain" description="CCHC-type" evidence="6">
    <location>
        <begin position="217"/>
        <end position="232"/>
    </location>
</feature>
<dbReference type="InterPro" id="IPR040194">
    <property type="entry name" value="Cwf19-like"/>
</dbReference>
<gene>
    <name evidence="7" type="ORF">BCR42DRAFT_417651</name>
</gene>
<protein>
    <submittedName>
        <fullName evidence="7">CwfJ C-terminus 1-domain-containing protein-like protein</fullName>
    </submittedName>
</protein>
<dbReference type="SMART" id="SM00343">
    <property type="entry name" value="ZnF_C2HC"/>
    <property type="match status" value="2"/>
</dbReference>
<dbReference type="InterPro" id="IPR036875">
    <property type="entry name" value="Znf_CCHC_sf"/>
</dbReference>
<organism evidence="7 8">
    <name type="scientific">Absidia repens</name>
    <dbReference type="NCBI Taxonomy" id="90262"/>
    <lineage>
        <taxon>Eukaryota</taxon>
        <taxon>Fungi</taxon>
        <taxon>Fungi incertae sedis</taxon>
        <taxon>Mucoromycota</taxon>
        <taxon>Mucoromycotina</taxon>
        <taxon>Mucoromycetes</taxon>
        <taxon>Mucorales</taxon>
        <taxon>Cunninghamellaceae</taxon>
        <taxon>Absidia</taxon>
    </lineage>
</organism>
<evidence type="ECO:0000256" key="5">
    <source>
        <dbReference type="SAM" id="MobiDB-lite"/>
    </source>
</evidence>
<dbReference type="OrthoDB" id="444325at2759"/>
<dbReference type="InterPro" id="IPR006767">
    <property type="entry name" value="Cwf19-like_C_dom-2"/>
</dbReference>
<sequence>MTTAQGLKVAFLSGVHESSINTDESATVAATYYSQADIDTLKATKFPLSAPNGVDVLLTTEWPKGIENASTTPPSAPLTTASSTIAQLALALKPRYHFATSENVFFEREPYKNDTGSQNPQERQVTHVSRFIGLGKALNKDKQRWFYAYNIVPMSKATPDVLNATPSLTTDCPFWELVGGRSNQAGQKRGGAEDNGGFFWGDNQQPNKKRVPDNYICKRCNIPGHFIKDCQEKPAPPPNYVCKICNQPGHFIKDCPEKDQHQQQKPPPDLSSCWFCLANPKIEKHLITSIGTEIYATLAKGPLVSPESSPIPGGGHSLLIAITHYPTFANIPYENMESVTSDLANYKESLRQLFASYGQDTAIYEVCRESFTGLSHAHIQVVPIPKELSSNVETVVRQEAEEHGYALIDQRPQNGSYFAMELPNGQTLVHPIHPKERFNLQFGRIVLSKALGQPDRKDWKMCAQTEDEERQAAKDFKEAFKKFDSNLS</sequence>
<dbReference type="GO" id="GO:0071014">
    <property type="term" value="C:post-mRNA release spliceosomal complex"/>
    <property type="evidence" value="ECO:0007669"/>
    <property type="project" value="TreeGrafter"/>
</dbReference>
<dbReference type="GO" id="GO:0061632">
    <property type="term" value="F:RNA lariat debranching enzyme activator activity"/>
    <property type="evidence" value="ECO:0007669"/>
    <property type="project" value="TreeGrafter"/>
</dbReference>
<dbReference type="InterPro" id="IPR006768">
    <property type="entry name" value="Cwf19-like_C_dom-1"/>
</dbReference>
<dbReference type="STRING" id="90262.A0A1X2IE30"/>
<evidence type="ECO:0000256" key="2">
    <source>
        <dbReference type="ARBA" id="ARBA00022771"/>
    </source>
</evidence>
<name>A0A1X2IE30_9FUNG</name>